<evidence type="ECO:0000313" key="3">
    <source>
        <dbReference type="Proteomes" id="UP001162156"/>
    </source>
</evidence>
<name>A0AAV8ZRC3_9CUCU</name>
<evidence type="ECO:0000313" key="2">
    <source>
        <dbReference type="EMBL" id="KAJ8967579.1"/>
    </source>
</evidence>
<keyword evidence="3" id="KW-1185">Reference proteome</keyword>
<proteinExistence type="predicted"/>
<feature type="domain" description="PiggyBac transposable element-derived protein" evidence="1">
    <location>
        <begin position="3"/>
        <end position="127"/>
    </location>
</feature>
<dbReference type="PANTHER" id="PTHR46599:SF3">
    <property type="entry name" value="PIGGYBAC TRANSPOSABLE ELEMENT-DERIVED PROTEIN 4"/>
    <property type="match status" value="1"/>
</dbReference>
<protein>
    <recommendedName>
        <fullName evidence="1">PiggyBac transposable element-derived protein domain-containing protein</fullName>
    </recommendedName>
</protein>
<organism evidence="2 3">
    <name type="scientific">Rhamnusium bicolor</name>
    <dbReference type="NCBI Taxonomy" id="1586634"/>
    <lineage>
        <taxon>Eukaryota</taxon>
        <taxon>Metazoa</taxon>
        <taxon>Ecdysozoa</taxon>
        <taxon>Arthropoda</taxon>
        <taxon>Hexapoda</taxon>
        <taxon>Insecta</taxon>
        <taxon>Pterygota</taxon>
        <taxon>Neoptera</taxon>
        <taxon>Endopterygota</taxon>
        <taxon>Coleoptera</taxon>
        <taxon>Polyphaga</taxon>
        <taxon>Cucujiformia</taxon>
        <taxon>Chrysomeloidea</taxon>
        <taxon>Cerambycidae</taxon>
        <taxon>Lepturinae</taxon>
        <taxon>Rhagiini</taxon>
        <taxon>Rhamnusium</taxon>
    </lineage>
</organism>
<comment type="caution">
    <text evidence="2">The sequence shown here is derived from an EMBL/GenBank/DDBJ whole genome shotgun (WGS) entry which is preliminary data.</text>
</comment>
<dbReference type="EMBL" id="JANEYF010000848">
    <property type="protein sequence ID" value="KAJ8967579.1"/>
    <property type="molecule type" value="Genomic_DNA"/>
</dbReference>
<dbReference type="InterPro" id="IPR029526">
    <property type="entry name" value="PGBD"/>
</dbReference>
<gene>
    <name evidence="2" type="ORF">NQ314_002764</name>
</gene>
<dbReference type="AlphaFoldDB" id="A0AAV8ZRC3"/>
<dbReference type="Pfam" id="PF13843">
    <property type="entry name" value="DDE_Tnp_1_7"/>
    <property type="match status" value="1"/>
</dbReference>
<dbReference type="PANTHER" id="PTHR46599">
    <property type="entry name" value="PIGGYBAC TRANSPOSABLE ELEMENT-DERIVED PROTEIN 4"/>
    <property type="match status" value="1"/>
</dbReference>
<dbReference type="Proteomes" id="UP001162156">
    <property type="component" value="Unassembled WGS sequence"/>
</dbReference>
<evidence type="ECO:0000259" key="1">
    <source>
        <dbReference type="Pfam" id="PF13843"/>
    </source>
</evidence>
<reference evidence="2" key="1">
    <citation type="journal article" date="2023" name="Insect Mol. Biol.">
        <title>Genome sequencing provides insights into the evolution of gene families encoding plant cell wall-degrading enzymes in longhorned beetles.</title>
        <authorList>
            <person name="Shin N.R."/>
            <person name="Okamura Y."/>
            <person name="Kirsch R."/>
            <person name="Pauchet Y."/>
        </authorList>
    </citation>
    <scope>NUCLEOTIDE SEQUENCE</scope>
    <source>
        <strain evidence="2">RBIC_L_NR</strain>
    </source>
</reference>
<accession>A0AAV8ZRC3</accession>
<sequence>MTKKTRYGVKFYSVCTTDDYGLNLQIYSGKSDEAEGLSKIQTLVHSLMEPFLDSGHNVFMDNFYNSVDLSGKLLKRKMHTTGTLRQNHKKNPTAITQAKLKKGQHLSKRSKNVYISNWKDKLEVLAVYH</sequence>